<comment type="catalytic activity">
    <reaction evidence="14 16">
        <text>L-threonyl-[protein] + ATP = O-phospho-L-threonyl-[protein] + ADP + H(+)</text>
        <dbReference type="Rhea" id="RHEA:46608"/>
        <dbReference type="Rhea" id="RHEA-COMP:11060"/>
        <dbReference type="Rhea" id="RHEA-COMP:11605"/>
        <dbReference type="ChEBI" id="CHEBI:15378"/>
        <dbReference type="ChEBI" id="CHEBI:30013"/>
        <dbReference type="ChEBI" id="CHEBI:30616"/>
        <dbReference type="ChEBI" id="CHEBI:61977"/>
        <dbReference type="ChEBI" id="CHEBI:456216"/>
        <dbReference type="EC" id="2.7.11.1"/>
    </reaction>
</comment>
<evidence type="ECO:0000256" key="6">
    <source>
        <dbReference type="ARBA" id="ARBA00022527"/>
    </source>
</evidence>
<evidence type="ECO:0000256" key="17">
    <source>
        <dbReference type="SAM" id="Coils"/>
    </source>
</evidence>
<dbReference type="SUPFAM" id="SSF48371">
    <property type="entry name" value="ARM repeat"/>
    <property type="match status" value="1"/>
</dbReference>
<evidence type="ECO:0000256" key="11">
    <source>
        <dbReference type="ARBA" id="ARBA00022840"/>
    </source>
</evidence>
<evidence type="ECO:0000256" key="2">
    <source>
        <dbReference type="ARBA" id="ARBA00010769"/>
    </source>
</evidence>
<evidence type="ECO:0000259" key="20">
    <source>
        <dbReference type="PROSITE" id="PS51190"/>
    </source>
</evidence>
<dbReference type="PROSITE" id="PS51190">
    <property type="entry name" value="FATC"/>
    <property type="match status" value="1"/>
</dbReference>
<dbReference type="Pfam" id="PF02260">
    <property type="entry name" value="FATC"/>
    <property type="match status" value="1"/>
</dbReference>
<dbReference type="OrthoDB" id="381190at2759"/>
<dbReference type="InterPro" id="IPR038980">
    <property type="entry name" value="ATM_plant"/>
</dbReference>
<dbReference type="Gene3D" id="3.30.1010.10">
    <property type="entry name" value="Phosphatidylinositol 3-kinase Catalytic Subunit, Chain A, domain 4"/>
    <property type="match status" value="1"/>
</dbReference>
<dbReference type="GO" id="GO:0005524">
    <property type="term" value="F:ATP binding"/>
    <property type="evidence" value="ECO:0007669"/>
    <property type="project" value="UniProtKB-KW"/>
</dbReference>
<reference evidence="21" key="1">
    <citation type="submission" date="2021-07" db="EMBL/GenBank/DDBJ databases">
        <authorList>
            <person name="Durling M."/>
        </authorList>
    </citation>
    <scope>NUCLEOTIDE SEQUENCE</scope>
</reference>
<evidence type="ECO:0000256" key="10">
    <source>
        <dbReference type="ARBA" id="ARBA00022777"/>
    </source>
</evidence>
<dbReference type="InterPro" id="IPR011009">
    <property type="entry name" value="Kinase-like_dom_sf"/>
</dbReference>
<evidence type="ECO:0000256" key="13">
    <source>
        <dbReference type="ARBA" id="ARBA00025079"/>
    </source>
</evidence>
<dbReference type="PROSITE" id="PS50290">
    <property type="entry name" value="PI3_4_KINASE_3"/>
    <property type="match status" value="1"/>
</dbReference>
<dbReference type="GO" id="GO:0035556">
    <property type="term" value="P:intracellular signal transduction"/>
    <property type="evidence" value="ECO:0007669"/>
    <property type="project" value="UniProtKB-ARBA"/>
</dbReference>
<keyword evidence="22" id="KW-1185">Reference proteome</keyword>
<gene>
    <name evidence="21" type="ORF">HYFRA_00003620</name>
</gene>
<dbReference type="Proteomes" id="UP000696280">
    <property type="component" value="Unassembled WGS sequence"/>
</dbReference>
<keyword evidence="16" id="KW-0156">Chromatin regulator</keyword>
<dbReference type="EMBL" id="CAJVRL010000070">
    <property type="protein sequence ID" value="CAG8956240.1"/>
    <property type="molecule type" value="Genomic_DNA"/>
</dbReference>
<dbReference type="CDD" id="cd05171">
    <property type="entry name" value="PIKKc_ATM"/>
    <property type="match status" value="1"/>
</dbReference>
<dbReference type="Pfam" id="PF00454">
    <property type="entry name" value="PI3_PI4_kinase"/>
    <property type="match status" value="1"/>
</dbReference>
<evidence type="ECO:0000256" key="14">
    <source>
        <dbReference type="ARBA" id="ARBA00047899"/>
    </source>
</evidence>
<organism evidence="21 22">
    <name type="scientific">Hymenoscyphus fraxineus</name>
    <dbReference type="NCBI Taxonomy" id="746836"/>
    <lineage>
        <taxon>Eukaryota</taxon>
        <taxon>Fungi</taxon>
        <taxon>Dikarya</taxon>
        <taxon>Ascomycota</taxon>
        <taxon>Pezizomycotina</taxon>
        <taxon>Leotiomycetes</taxon>
        <taxon>Helotiales</taxon>
        <taxon>Helotiaceae</taxon>
        <taxon>Hymenoscyphus</taxon>
    </lineage>
</organism>
<evidence type="ECO:0000256" key="16">
    <source>
        <dbReference type="RuleBase" id="RU365027"/>
    </source>
</evidence>
<dbReference type="GO" id="GO:0005634">
    <property type="term" value="C:nucleus"/>
    <property type="evidence" value="ECO:0007669"/>
    <property type="project" value="UniProtKB-SubCell"/>
</dbReference>
<comment type="function">
    <text evidence="13 16">Serine/threonine protein kinase which activates checkpoint signaling upon genotoxic stresses such as ionizing radiation (IR), ultraviolet light (UV), or DNA replication stalling, thereby acting as a DNA damage sensor. Recognizes the substrate consensus sequence [ST]-Q. Phosphorylates histone H2A to form H2AS128ph (gamma-H2A) at sites of DNA damage, involved in the regulation of DNA damage response mechanism. Required for the control of telomere length and genome stability.</text>
</comment>
<dbReference type="InterPro" id="IPR021668">
    <property type="entry name" value="TAN"/>
</dbReference>
<dbReference type="InterPro" id="IPR016024">
    <property type="entry name" value="ARM-type_fold"/>
</dbReference>
<dbReference type="Pfam" id="PF11640">
    <property type="entry name" value="TAN"/>
    <property type="match status" value="1"/>
</dbReference>
<evidence type="ECO:0000256" key="1">
    <source>
        <dbReference type="ARBA" id="ARBA00004123"/>
    </source>
</evidence>
<keyword evidence="8 16" id="KW-0547">Nucleotide-binding</keyword>
<dbReference type="GO" id="GO:0004674">
    <property type="term" value="F:protein serine/threonine kinase activity"/>
    <property type="evidence" value="ECO:0007669"/>
    <property type="project" value="UniProtKB-KW"/>
</dbReference>
<feature type="domain" description="PI3K/PI4K catalytic" evidence="18">
    <location>
        <begin position="2611"/>
        <end position="2921"/>
    </location>
</feature>
<proteinExistence type="inferred from homology"/>
<keyword evidence="16" id="KW-0158">Chromosome</keyword>
<evidence type="ECO:0000256" key="8">
    <source>
        <dbReference type="ARBA" id="ARBA00022741"/>
    </source>
</evidence>
<dbReference type="InterPro" id="IPR014009">
    <property type="entry name" value="PIK_FAT"/>
</dbReference>
<dbReference type="SMART" id="SM01343">
    <property type="entry name" value="FATC"/>
    <property type="match status" value="1"/>
</dbReference>
<dbReference type="GO" id="GO:0000781">
    <property type="term" value="C:chromosome, telomeric region"/>
    <property type="evidence" value="ECO:0007669"/>
    <property type="project" value="UniProtKB-SubCell"/>
</dbReference>
<evidence type="ECO:0000256" key="9">
    <source>
        <dbReference type="ARBA" id="ARBA00022763"/>
    </source>
</evidence>
<dbReference type="PANTHER" id="PTHR37079">
    <property type="entry name" value="SERINE/THREONINE-PROTEIN KINASE ATM"/>
    <property type="match status" value="1"/>
</dbReference>
<comment type="subcellular location">
    <subcellularLocation>
        <location evidence="16">Chromosome</location>
        <location evidence="16">Telomere</location>
    </subcellularLocation>
    <subcellularLocation>
        <location evidence="1 16">Nucleus</location>
    </subcellularLocation>
</comment>
<dbReference type="Gene3D" id="1.10.1070.11">
    <property type="entry name" value="Phosphatidylinositol 3-/4-kinase, catalytic domain"/>
    <property type="match status" value="1"/>
</dbReference>
<evidence type="ECO:0000259" key="19">
    <source>
        <dbReference type="PROSITE" id="PS51189"/>
    </source>
</evidence>
<sequence length="2964" mass="331739">MAGSYVDHPSERNLLDLIDDLRRGDSKQFASTVEALKGTFDPKSSSRLANLDDSAWHKIYEELFQVVVSVKPGLAKAKKSSQVPGRLTQIADLLRVILKAGVSKISAKTLTAIVDHITQILPTSNGEYCGPLLHHYLKALTIVVEHQANAERLANAERSKQNSRDKERVWPDVVDFCCQGITQYVIDSPRNSSRNSSLAVGRSLSARPLVKSSSTSTIIDHSTPLSKSHADDLLQTLHLLVSPANAPIALRYKEIYACILKFWHSLGSNVTQSHQLIFSIINNIILHVRTDEIVFSQSIASEVVPIISRFWQGKTVAKDEMLNSVRDEILIFMFMIHPHLERSMRDGEDVLSMLEELSDVLKSDYARRSPKDQMQLDDLTMVDFGAHPMTAPFCLQAIQLRDHNTKSERNWAHLQIVGIIERLINIGQQQVSLGNNDEELEKHPRKRQRVAMSYDRMLEPLQSYDEKRRLAGLQTLSFILINRQLEPSELQTILEHLQTCSFDKRGEIPSWAMLAISRQVFNRPNLLAAEIKAGIWKSLWNLATRALTFSNTCRAAAVLLHAILARPLLHYHDVDEDISRMVTSADTSGPAIVCDSAIFLMVHLMHARIGELPSSSLSTSQHAVRWLFARWNPSDRSFAAHQAIHVPPNHIVGLLRASLGLQRLPILSKYGMPYGCVAQAWQRYLDSENIIHYLLLLDDRTTSPLPPCGFCPRAADSGDILYILDTAHFNSSRKLMLELLLSKCSELYQSWKSNSADRTSPVSTDTFRSAIYGCLVMFLSMPHFAQAELLQLQEFEACVLEFSKELLAFLNDSDARDPVGTRALAQTLLQSVQPYLPSCTSSDLINIAQKSPQLLQFFVAVTENLRGRRSAVVASSVLENDTMDLDDDFDDFSQHSHARTDTQKSTLSRNVVGLDASPESFEATIYVRLLLVTAVETTEDQINFVPDSFIDHLIDMSDEDILLSHTFLRELVQSNLHFETSHAAHLLERVGFILSSREFDRCEPALVLTLELLDGLSSTWLDAAPTSKLGLLIDDLYPWFIKKALKAMFMSPEAQKKLAELLLTLMRNKKDYGIDISLPSAHTSLFLLYQMSHAAVKFYIAEKLPSIFHLFVFDDHDNIFRDILEILDNDSNWLEGIYIRMFALARLASEWPSLLRRCTYHIFEIPGTLPEGLKHAIKSLSDVSRAINLKSSRELFALFAPQILYTWLAPPTDDRGSPTEDTDEPLIRNIKMTPFEVFGFSTLRDLVLESQAEVVGLMVMNDQTNGLKEVAEILGEKEDDMLVKCFTKVLAYTVAYDTSVPLPSSSSEKRQSTGVSRVKRILGTERFFGCLSLHFVDVIALLFTISDPQDSLDKYLARKEETKYAAKIMAEIKALSTSRIVLPPMQQPAFRAKTLTAQIQHLCDRTELVSTDIYTPALVTFVARKLADTIHESLGSLHACTVLRKVRTLICLAGKSATTGYPLEMLLRLFRPFINDPQCADDALGVTQYLLSAGHEYLATSPTFVAGTALSILGSIQTCLNTERASSTQEIQYQSTLSKVHEFRTWFGAYLKNYQKSVFQEEPNPGLENLLRSAYATEWVGNAGIGSSESKLLLQLLQDEQAEVKLLSGPSRQIALEQLCSRFEAPKSFREDTLGDDKSAISNALVVWNSCRHATTNKKYLAWAGRVLGRAFAASGYIDPNLLRESALEQLKGLSPSSEEIEDSEFYLLTILQELTLGYDNTSTGIAETALRITLTTSDEELVKLCRECISPNLFTASMWAQFQPPPSDLLAAKGGQIGGDPFHADAISGINWVRDMSVALARSVPDDTLLCAMIPALQKVPGFAERAFPFILHLVLEGRFSGEEVLKKRISASFASWFSNSERIDKNCLRILINAILYLRTQFLQGDESSDTLKWLNIDYMKAATAATRCGMYKTALLFVEEHCSVPIKSSRRSSVKQMLENSEIPTDLSLTIFQNIDDPDLYYGVQQQASLKTILARFEYEKDGSKGLALRGAQFDSHIRRRNPESKKDIDSLAKSLDNLSLSGLSHALLQGQQSVGMSASSTESMFRTARKLEEWDIPVPGAYKSNAIAVYKAFQTINTATDYSTLVEAINEGFDYTMSHLVGGDLGAGDLHGSLQTLATLVEMDEVFTSQGSQDIEQMLGRFRDRSEWMKIGRFDDVSQILSCRGTTLSTLSQQPRLRSLTGTELVDTRLVEVQASLLSSSLNRAHDALQESLSLATSMTDLIEPCQQLSLNLEASIQLEAASSLWDHGETTSSIGMLQALDDPTLLKKQTIAIGRSALLSKIGHQVSVARLETAEDIREKYLLPALEELSSKVTGSEAGEVFHQFAVFCDQQLTDPDSLEDLERLKKLRDNKKEEVEKLQKIRKESKNKERYNNHLDRAIKAYKQDDEDLQREISLRQDFLKDSLKHYLLALAASDDHDSAALRFTALWLEYSEDGSANNTVSSNISTVPSRKFAPLMNQLTSRLQNSEVKFYKLLFALVLRICVEHPFHGMYQIYAGVSTIPNQQDAAAISRNEAAKKVSDQLKSSKSVKQIWSDVVAVSRMYGSLAGEKNEERYKTGNKIDIKESPAATKLSHNLRKHRVPSLTMDLPIAANQDYSTIPVMVRLGSVIKIASGVSMPKIITAVADNGKSFTQLVKGGHDDLRQDAIMEQVFGQVSELLKINRSTRQRDLKIRTYKVLPLTPIAGVIEFVPNTIPLHDYLIPAHARYYPKDLKGSQCRKEIQDAQPLSIDNRVKKYRNVTDKFHPVMRYFFIENFVDPDEWFVKRNAYTRSTAAISILGHILGLGDRHQSNILLDKFSGEIVHIDLGVAFEMGRLLKVPEIVPFRLTRDIVDGMGITKTEGVFRRCCEFTLEALRKEAYSIMTILDVLRYDPLYSWSISPARIAKLQEGQGAALNSTVEGKENGKTVNEPGEADRALTVINKKLSKTLSVQATVNDLINQASDERNLALMYSGWAAYA</sequence>
<dbReference type="InterPro" id="IPR036940">
    <property type="entry name" value="PI3/4_kinase_cat_sf"/>
</dbReference>
<dbReference type="PANTHER" id="PTHR37079:SF4">
    <property type="entry name" value="SERINE_THREONINE-PROTEIN KINASE ATM"/>
    <property type="match status" value="1"/>
</dbReference>
<evidence type="ECO:0000256" key="7">
    <source>
        <dbReference type="ARBA" id="ARBA00022679"/>
    </source>
</evidence>
<evidence type="ECO:0000256" key="15">
    <source>
        <dbReference type="ARBA" id="ARBA00048679"/>
    </source>
</evidence>
<dbReference type="SMART" id="SM00146">
    <property type="entry name" value="PI3Kc"/>
    <property type="match status" value="1"/>
</dbReference>
<dbReference type="PROSITE" id="PS00916">
    <property type="entry name" value="PI3_4_KINASE_2"/>
    <property type="match status" value="1"/>
</dbReference>
<comment type="catalytic activity">
    <reaction evidence="15">
        <text>L-seryl-[protein] + ATP = O-phospho-L-seryl-[protein] + ADP + H(+)</text>
        <dbReference type="Rhea" id="RHEA:17989"/>
        <dbReference type="Rhea" id="RHEA-COMP:9863"/>
        <dbReference type="Rhea" id="RHEA-COMP:11604"/>
        <dbReference type="ChEBI" id="CHEBI:15378"/>
        <dbReference type="ChEBI" id="CHEBI:29999"/>
        <dbReference type="ChEBI" id="CHEBI:30616"/>
        <dbReference type="ChEBI" id="CHEBI:83421"/>
        <dbReference type="ChEBI" id="CHEBI:456216"/>
        <dbReference type="EC" id="2.7.11.1"/>
    </reaction>
</comment>
<evidence type="ECO:0000256" key="12">
    <source>
        <dbReference type="ARBA" id="ARBA00023242"/>
    </source>
</evidence>
<comment type="caution">
    <text evidence="21">The sequence shown here is derived from an EMBL/GenBank/DDBJ whole genome shotgun (WGS) entry which is preliminary data.</text>
</comment>
<comment type="subunit">
    <text evidence="3">Associates with DNA double-strand breaks.</text>
</comment>
<evidence type="ECO:0000259" key="18">
    <source>
        <dbReference type="PROSITE" id="PS50290"/>
    </source>
</evidence>
<keyword evidence="10 16" id="KW-0418">Kinase</keyword>
<comment type="similarity">
    <text evidence="2 16">Belongs to the PI3/PI4-kinase family. ATM subfamily.</text>
</comment>
<dbReference type="InterPro" id="IPR003152">
    <property type="entry name" value="FATC_dom"/>
</dbReference>
<keyword evidence="12 16" id="KW-0539">Nucleus</keyword>
<dbReference type="PROSITE" id="PS00915">
    <property type="entry name" value="PI3_4_KINASE_1"/>
    <property type="match status" value="1"/>
</dbReference>
<dbReference type="InterPro" id="IPR000403">
    <property type="entry name" value="PI3/4_kinase_cat_dom"/>
</dbReference>
<keyword evidence="16" id="KW-0779">Telomere</keyword>
<dbReference type="InterPro" id="IPR018936">
    <property type="entry name" value="PI3/4_kinase_CS"/>
</dbReference>
<evidence type="ECO:0000313" key="21">
    <source>
        <dbReference type="EMBL" id="CAG8956240.1"/>
    </source>
</evidence>
<accession>A0A9N9PUI7</accession>
<name>A0A9N9PUI7_9HELO</name>
<keyword evidence="7 16" id="KW-0808">Transferase</keyword>
<keyword evidence="9 16" id="KW-0227">DNA damage</keyword>
<dbReference type="SUPFAM" id="SSF56112">
    <property type="entry name" value="Protein kinase-like (PK-like)"/>
    <property type="match status" value="1"/>
</dbReference>
<feature type="domain" description="FATC" evidence="20">
    <location>
        <begin position="2932"/>
        <end position="2964"/>
    </location>
</feature>
<dbReference type="GO" id="GO:0006281">
    <property type="term" value="P:DNA repair"/>
    <property type="evidence" value="ECO:0007669"/>
    <property type="project" value="InterPro"/>
</dbReference>
<keyword evidence="17" id="KW-0175">Coiled coil</keyword>
<dbReference type="GO" id="GO:0006325">
    <property type="term" value="P:chromatin organization"/>
    <property type="evidence" value="ECO:0007669"/>
    <property type="project" value="UniProtKB-KW"/>
</dbReference>
<dbReference type="EC" id="2.7.11.1" evidence="4 16"/>
<evidence type="ECO:0000256" key="4">
    <source>
        <dbReference type="ARBA" id="ARBA00012513"/>
    </source>
</evidence>
<feature type="domain" description="FAT" evidence="19">
    <location>
        <begin position="1903"/>
        <end position="2506"/>
    </location>
</feature>
<evidence type="ECO:0000256" key="5">
    <source>
        <dbReference type="ARBA" id="ARBA00014619"/>
    </source>
</evidence>
<keyword evidence="11 16" id="KW-0067">ATP-binding</keyword>
<feature type="coiled-coil region" evidence="17">
    <location>
        <begin position="2344"/>
        <end position="2398"/>
    </location>
</feature>
<keyword evidence="6 16" id="KW-0723">Serine/threonine-protein kinase</keyword>
<protein>
    <recommendedName>
        <fullName evidence="5 16">Serine/threonine-protein kinase Tel1</fullName>
        <ecNumber evidence="4 16">2.7.11.1</ecNumber>
    </recommendedName>
</protein>
<dbReference type="PROSITE" id="PS51189">
    <property type="entry name" value="FAT"/>
    <property type="match status" value="1"/>
</dbReference>
<dbReference type="SMART" id="SM01342">
    <property type="entry name" value="TAN"/>
    <property type="match status" value="1"/>
</dbReference>
<evidence type="ECO:0000313" key="22">
    <source>
        <dbReference type="Proteomes" id="UP000696280"/>
    </source>
</evidence>
<dbReference type="InterPro" id="IPR044107">
    <property type="entry name" value="PIKKc_ATM"/>
</dbReference>
<evidence type="ECO:0000256" key="3">
    <source>
        <dbReference type="ARBA" id="ARBA00011370"/>
    </source>
</evidence>